<dbReference type="EMBL" id="GL379810">
    <property type="protein sequence ID" value="EGT43114.1"/>
    <property type="molecule type" value="Genomic_DNA"/>
</dbReference>
<organism evidence="3">
    <name type="scientific">Caenorhabditis brenneri</name>
    <name type="common">Nematode worm</name>
    <dbReference type="NCBI Taxonomy" id="135651"/>
    <lineage>
        <taxon>Eukaryota</taxon>
        <taxon>Metazoa</taxon>
        <taxon>Ecdysozoa</taxon>
        <taxon>Nematoda</taxon>
        <taxon>Chromadorea</taxon>
        <taxon>Rhabditida</taxon>
        <taxon>Rhabditina</taxon>
        <taxon>Rhabditomorpha</taxon>
        <taxon>Rhabditoidea</taxon>
        <taxon>Rhabditidae</taxon>
        <taxon>Peloderinae</taxon>
        <taxon>Caenorhabditis</taxon>
    </lineage>
</organism>
<accession>G0MSR5</accession>
<sequence length="209" mass="23920">MTGFGYVNNAWVVMGKETDEFQRGVRGLDCYRTFQPENISCLPWGYVNKSDKFPQPFSQVEDADIAVNVAYVVAIVILVSQFVWLSYTVGLCCSLKFCERVVTHKLVLFHAMVTTVGVWIILFFIYMFEVIIGNYLPMSLETSKYSYSIGLGCWIFFLGGMIPFVGALHCLFGEEFSRSARRLREFVRRRFHRVPTEIPLTEVNQTGGN</sequence>
<dbReference type="FunCoup" id="G0MSR5">
    <property type="interactions" value="1755"/>
</dbReference>
<feature type="transmembrane region" description="Helical" evidence="1">
    <location>
        <begin position="106"/>
        <end position="128"/>
    </location>
</feature>
<dbReference type="OMA" id="FAICVIC"/>
<name>G0MSR5_CAEBE</name>
<dbReference type="InParanoid" id="G0MSR5"/>
<gene>
    <name evidence="2" type="ORF">CAEBREN_12713</name>
</gene>
<dbReference type="OrthoDB" id="5773140at2759"/>
<dbReference type="Proteomes" id="UP000008068">
    <property type="component" value="Unassembled WGS sequence"/>
</dbReference>
<dbReference type="STRING" id="135651.G0MSR5"/>
<dbReference type="AlphaFoldDB" id="G0MSR5"/>
<keyword evidence="1" id="KW-1133">Transmembrane helix</keyword>
<dbReference type="eggNOG" id="ENOG502THHP">
    <property type="taxonomic scope" value="Eukaryota"/>
</dbReference>
<evidence type="ECO:0000313" key="2">
    <source>
        <dbReference type="EMBL" id="EGT43114.1"/>
    </source>
</evidence>
<reference evidence="3" key="1">
    <citation type="submission" date="2011-07" db="EMBL/GenBank/DDBJ databases">
        <authorList>
            <consortium name="Caenorhabditis brenneri Sequencing and Analysis Consortium"/>
            <person name="Wilson R.K."/>
        </authorList>
    </citation>
    <scope>NUCLEOTIDE SEQUENCE [LARGE SCALE GENOMIC DNA]</scope>
    <source>
        <strain evidence="3">PB2801</strain>
    </source>
</reference>
<keyword evidence="3" id="KW-1185">Reference proteome</keyword>
<feature type="transmembrane region" description="Helical" evidence="1">
    <location>
        <begin position="148"/>
        <end position="172"/>
    </location>
</feature>
<keyword evidence="1" id="KW-0472">Membrane</keyword>
<protein>
    <submittedName>
        <fullName evidence="2">Uncharacterized protein</fullName>
    </submittedName>
</protein>
<dbReference type="HOGENOM" id="CLU_1116606_0_0_1"/>
<evidence type="ECO:0000313" key="3">
    <source>
        <dbReference type="Proteomes" id="UP000008068"/>
    </source>
</evidence>
<proteinExistence type="predicted"/>
<feature type="transmembrane region" description="Helical" evidence="1">
    <location>
        <begin position="65"/>
        <end position="85"/>
    </location>
</feature>
<keyword evidence="1" id="KW-0812">Transmembrane</keyword>
<evidence type="ECO:0000256" key="1">
    <source>
        <dbReference type="SAM" id="Phobius"/>
    </source>
</evidence>